<evidence type="ECO:0000313" key="3">
    <source>
        <dbReference type="Proteomes" id="UP001482231"/>
    </source>
</evidence>
<feature type="transmembrane region" description="Helical" evidence="1">
    <location>
        <begin position="40"/>
        <end position="61"/>
    </location>
</feature>
<dbReference type="Proteomes" id="UP001482231">
    <property type="component" value="Unassembled WGS sequence"/>
</dbReference>
<organism evidence="2 3">
    <name type="scientific">Thiobacter aerophilum</name>
    <dbReference type="NCBI Taxonomy" id="3121275"/>
    <lineage>
        <taxon>Bacteria</taxon>
        <taxon>Pseudomonadati</taxon>
        <taxon>Pseudomonadota</taxon>
        <taxon>Betaproteobacteria</taxon>
        <taxon>Burkholderiales</taxon>
        <taxon>Thiobacteraceae</taxon>
        <taxon>Thiobacter</taxon>
    </lineage>
</organism>
<dbReference type="RefSeq" id="WP_347308188.1">
    <property type="nucleotide sequence ID" value="NZ_JBAJEX010000005.1"/>
</dbReference>
<keyword evidence="3" id="KW-1185">Reference proteome</keyword>
<feature type="transmembrane region" description="Helical" evidence="1">
    <location>
        <begin position="68"/>
        <end position="87"/>
    </location>
</feature>
<gene>
    <name evidence="2" type="ORF">V6E02_07625</name>
</gene>
<name>A0ABV0EEJ5_9BURK</name>
<proteinExistence type="predicted"/>
<protein>
    <submittedName>
        <fullName evidence="2">Cyd operon YbgE family protein</fullName>
    </submittedName>
</protein>
<sequence length="92" mass="9697">MAASALARGLSLLGAFTLMLLVTLAPRALTTPEGGAVSHGLLMLVMWGLSAGFVHGVGFVPRHPVVRLLLGPIPAWLGMGLGFSFYLRYFMG</sequence>
<keyword evidence="1" id="KW-1133">Transmembrane helix</keyword>
<reference evidence="2 3" key="1">
    <citation type="submission" date="2024-02" db="EMBL/GenBank/DDBJ databases">
        <title>New thermophilic sulfur-oxidizing bacteria from a hot springs of the Uzon caldera (Kamchatka, Russia).</title>
        <authorList>
            <person name="Dukat A.M."/>
            <person name="Elcheninov A.G."/>
            <person name="Frolov E.N."/>
        </authorList>
    </citation>
    <scope>NUCLEOTIDE SEQUENCE [LARGE SCALE GENOMIC DNA]</scope>
    <source>
        <strain evidence="2 3">AK1</strain>
    </source>
</reference>
<dbReference type="InterPro" id="IPR011846">
    <property type="entry name" value="Cyd_oper_YbgE"/>
</dbReference>
<evidence type="ECO:0000256" key="1">
    <source>
        <dbReference type="SAM" id="Phobius"/>
    </source>
</evidence>
<keyword evidence="1" id="KW-0472">Membrane</keyword>
<dbReference type="Pfam" id="PF09600">
    <property type="entry name" value="Cyd_oper_YbgE"/>
    <property type="match status" value="1"/>
</dbReference>
<accession>A0ABV0EEJ5</accession>
<dbReference type="EMBL" id="JBAJEX010000005">
    <property type="protein sequence ID" value="MEO1767078.1"/>
    <property type="molecule type" value="Genomic_DNA"/>
</dbReference>
<keyword evidence="1" id="KW-0812">Transmembrane</keyword>
<comment type="caution">
    <text evidence="2">The sequence shown here is derived from an EMBL/GenBank/DDBJ whole genome shotgun (WGS) entry which is preliminary data.</text>
</comment>
<evidence type="ECO:0000313" key="2">
    <source>
        <dbReference type="EMBL" id="MEO1767078.1"/>
    </source>
</evidence>